<name>A0AAN6Q8A4_9PEZI</name>
<reference evidence="2" key="1">
    <citation type="journal article" date="2023" name="Mol. Phylogenet. Evol.">
        <title>Genome-scale phylogeny and comparative genomics of the fungal order Sordariales.</title>
        <authorList>
            <person name="Hensen N."/>
            <person name="Bonometti L."/>
            <person name="Westerberg I."/>
            <person name="Brannstrom I.O."/>
            <person name="Guillou S."/>
            <person name="Cros-Aarteil S."/>
            <person name="Calhoun S."/>
            <person name="Haridas S."/>
            <person name="Kuo A."/>
            <person name="Mondo S."/>
            <person name="Pangilinan J."/>
            <person name="Riley R."/>
            <person name="LaButti K."/>
            <person name="Andreopoulos B."/>
            <person name="Lipzen A."/>
            <person name="Chen C."/>
            <person name="Yan M."/>
            <person name="Daum C."/>
            <person name="Ng V."/>
            <person name="Clum A."/>
            <person name="Steindorff A."/>
            <person name="Ohm R.A."/>
            <person name="Martin F."/>
            <person name="Silar P."/>
            <person name="Natvig D.O."/>
            <person name="Lalanne C."/>
            <person name="Gautier V."/>
            <person name="Ament-Velasquez S.L."/>
            <person name="Kruys A."/>
            <person name="Hutchinson M.I."/>
            <person name="Powell A.J."/>
            <person name="Barry K."/>
            <person name="Miller A.N."/>
            <person name="Grigoriev I.V."/>
            <person name="Debuchy R."/>
            <person name="Gladieux P."/>
            <person name="Hiltunen Thoren M."/>
            <person name="Johannesson H."/>
        </authorList>
    </citation>
    <scope>NUCLEOTIDE SEQUENCE</scope>
    <source>
        <strain evidence="2">CBS 757.83</strain>
    </source>
</reference>
<protein>
    <submittedName>
        <fullName evidence="2">Uncharacterized protein</fullName>
    </submittedName>
</protein>
<evidence type="ECO:0000256" key="1">
    <source>
        <dbReference type="SAM" id="MobiDB-lite"/>
    </source>
</evidence>
<keyword evidence="3" id="KW-1185">Reference proteome</keyword>
<dbReference type="AlphaFoldDB" id="A0AAN6Q8A4"/>
<sequence>MDGGRSLDRKCSAATLALVSNFPIVLCPSIENPSIFPNHPRSTRPESLPRIAEDTTTTQDRRRRARSLGPALPSWSWLDLPLMISCFVQYNTRAPFQNWDTPDQGCAGISKVTGTWRVVMAVSGSKNASLPTTSTSSLRPASARHPAYEWRYELAHRELESPEPVRVAGHAMFELLLGFSHSSQVRIPELCILDVPIICMRHSSPSQASDCQHRGGETLVASQAKFTPRPVHCMLIHLGHTPDTSAKYYEAQSNSLYAASDTQTMSEGKEQHFTP</sequence>
<feature type="region of interest" description="Disordered" evidence="1">
    <location>
        <begin position="35"/>
        <end position="67"/>
    </location>
</feature>
<accession>A0AAN6Q8A4</accession>
<organism evidence="2 3">
    <name type="scientific">Parathielavia hyrcaniae</name>
    <dbReference type="NCBI Taxonomy" id="113614"/>
    <lineage>
        <taxon>Eukaryota</taxon>
        <taxon>Fungi</taxon>
        <taxon>Dikarya</taxon>
        <taxon>Ascomycota</taxon>
        <taxon>Pezizomycotina</taxon>
        <taxon>Sordariomycetes</taxon>
        <taxon>Sordariomycetidae</taxon>
        <taxon>Sordariales</taxon>
        <taxon>Chaetomiaceae</taxon>
        <taxon>Parathielavia</taxon>
    </lineage>
</organism>
<evidence type="ECO:0000313" key="3">
    <source>
        <dbReference type="Proteomes" id="UP001305647"/>
    </source>
</evidence>
<dbReference type="Proteomes" id="UP001305647">
    <property type="component" value="Unassembled WGS sequence"/>
</dbReference>
<evidence type="ECO:0000313" key="2">
    <source>
        <dbReference type="EMBL" id="KAK4102766.1"/>
    </source>
</evidence>
<comment type="caution">
    <text evidence="2">The sequence shown here is derived from an EMBL/GenBank/DDBJ whole genome shotgun (WGS) entry which is preliminary data.</text>
</comment>
<proteinExistence type="predicted"/>
<dbReference type="EMBL" id="MU863630">
    <property type="protein sequence ID" value="KAK4102766.1"/>
    <property type="molecule type" value="Genomic_DNA"/>
</dbReference>
<reference evidence="2" key="2">
    <citation type="submission" date="2023-05" db="EMBL/GenBank/DDBJ databases">
        <authorList>
            <consortium name="Lawrence Berkeley National Laboratory"/>
            <person name="Steindorff A."/>
            <person name="Hensen N."/>
            <person name="Bonometti L."/>
            <person name="Westerberg I."/>
            <person name="Brannstrom I.O."/>
            <person name="Guillou S."/>
            <person name="Cros-Aarteil S."/>
            <person name="Calhoun S."/>
            <person name="Haridas S."/>
            <person name="Kuo A."/>
            <person name="Mondo S."/>
            <person name="Pangilinan J."/>
            <person name="Riley R."/>
            <person name="Labutti K."/>
            <person name="Andreopoulos B."/>
            <person name="Lipzen A."/>
            <person name="Chen C."/>
            <person name="Yanf M."/>
            <person name="Daum C."/>
            <person name="Ng V."/>
            <person name="Clum A."/>
            <person name="Ohm R."/>
            <person name="Martin F."/>
            <person name="Silar P."/>
            <person name="Natvig D."/>
            <person name="Lalanne C."/>
            <person name="Gautier V."/>
            <person name="Ament-Velasquez S.L."/>
            <person name="Kruys A."/>
            <person name="Hutchinson M.I."/>
            <person name="Powell A.J."/>
            <person name="Barry K."/>
            <person name="Miller A.N."/>
            <person name="Grigoriev I.V."/>
            <person name="Debuchy R."/>
            <person name="Gladieux P."/>
            <person name="Thoren M.H."/>
            <person name="Johannesson H."/>
        </authorList>
    </citation>
    <scope>NUCLEOTIDE SEQUENCE</scope>
    <source>
        <strain evidence="2">CBS 757.83</strain>
    </source>
</reference>
<gene>
    <name evidence="2" type="ORF">N658DRAFT_322730</name>
</gene>